<gene>
    <name evidence="2" type="ORF">CERSUDRAFT_110625</name>
</gene>
<dbReference type="Proteomes" id="UP000016930">
    <property type="component" value="Unassembled WGS sequence"/>
</dbReference>
<evidence type="ECO:0000256" key="1">
    <source>
        <dbReference type="SAM" id="Phobius"/>
    </source>
</evidence>
<protein>
    <recommendedName>
        <fullName evidence="4">WW domain-containing protein</fullName>
    </recommendedName>
</protein>
<dbReference type="AlphaFoldDB" id="M2QY59"/>
<keyword evidence="3" id="KW-1185">Reference proteome</keyword>
<keyword evidence="1" id="KW-0472">Membrane</keyword>
<evidence type="ECO:0008006" key="4">
    <source>
        <dbReference type="Google" id="ProtNLM"/>
    </source>
</evidence>
<dbReference type="HOGENOM" id="CLU_015091_3_2_1"/>
<evidence type="ECO:0000313" key="2">
    <source>
        <dbReference type="EMBL" id="EMD42073.1"/>
    </source>
</evidence>
<feature type="transmembrane region" description="Helical" evidence="1">
    <location>
        <begin position="377"/>
        <end position="397"/>
    </location>
</feature>
<dbReference type="OrthoDB" id="2674421at2759"/>
<reference evidence="2 3" key="1">
    <citation type="journal article" date="2012" name="Proc. Natl. Acad. Sci. U.S.A.">
        <title>Comparative genomics of Ceriporiopsis subvermispora and Phanerochaete chrysosporium provide insight into selective ligninolysis.</title>
        <authorList>
            <person name="Fernandez-Fueyo E."/>
            <person name="Ruiz-Duenas F.J."/>
            <person name="Ferreira P."/>
            <person name="Floudas D."/>
            <person name="Hibbett D.S."/>
            <person name="Canessa P."/>
            <person name="Larrondo L.F."/>
            <person name="James T.Y."/>
            <person name="Seelenfreund D."/>
            <person name="Lobos S."/>
            <person name="Polanco R."/>
            <person name="Tello M."/>
            <person name="Honda Y."/>
            <person name="Watanabe T."/>
            <person name="Watanabe T."/>
            <person name="Ryu J.S."/>
            <person name="Kubicek C.P."/>
            <person name="Schmoll M."/>
            <person name="Gaskell J."/>
            <person name="Hammel K.E."/>
            <person name="St John F.J."/>
            <person name="Vanden Wymelenberg A."/>
            <person name="Sabat G."/>
            <person name="Splinter BonDurant S."/>
            <person name="Syed K."/>
            <person name="Yadav J.S."/>
            <person name="Doddapaneni H."/>
            <person name="Subramanian V."/>
            <person name="Lavin J.L."/>
            <person name="Oguiza J.A."/>
            <person name="Perez G."/>
            <person name="Pisabarro A.G."/>
            <person name="Ramirez L."/>
            <person name="Santoyo F."/>
            <person name="Master E."/>
            <person name="Coutinho P.M."/>
            <person name="Henrissat B."/>
            <person name="Lombard V."/>
            <person name="Magnuson J.K."/>
            <person name="Kuees U."/>
            <person name="Hori C."/>
            <person name="Igarashi K."/>
            <person name="Samejima M."/>
            <person name="Held B.W."/>
            <person name="Barry K.W."/>
            <person name="LaButti K.M."/>
            <person name="Lapidus A."/>
            <person name="Lindquist E.A."/>
            <person name="Lucas S.M."/>
            <person name="Riley R."/>
            <person name="Salamov A.A."/>
            <person name="Hoffmeister D."/>
            <person name="Schwenk D."/>
            <person name="Hadar Y."/>
            <person name="Yarden O."/>
            <person name="de Vries R.P."/>
            <person name="Wiebenga A."/>
            <person name="Stenlid J."/>
            <person name="Eastwood D."/>
            <person name="Grigoriev I.V."/>
            <person name="Berka R.M."/>
            <person name="Blanchette R.A."/>
            <person name="Kersten P."/>
            <person name="Martinez A.T."/>
            <person name="Vicuna R."/>
            <person name="Cullen D."/>
        </authorList>
    </citation>
    <scope>NUCLEOTIDE SEQUENCE [LARGE SCALE GENOMIC DNA]</scope>
    <source>
        <strain evidence="2 3">B</strain>
    </source>
</reference>
<keyword evidence="1" id="KW-1133">Transmembrane helix</keyword>
<accession>M2QY59</accession>
<feature type="transmembrane region" description="Helical" evidence="1">
    <location>
        <begin position="290"/>
        <end position="310"/>
    </location>
</feature>
<dbReference type="EMBL" id="KB445791">
    <property type="protein sequence ID" value="EMD42073.1"/>
    <property type="molecule type" value="Genomic_DNA"/>
</dbReference>
<sequence>MYINPEGSPYYVIASHPFSIVTDSMVEESDTQEELYKGIRHIIAQIEDLSFQLPRNAELYIRFDKAAGGYRYYFVDHDAQTEFWLQDIEMASLSIPEVSSTYHMKHILQNHYWTHVEFFPYKSVPKHLRIRLADLLRHARADQMTSKTSTFPYNAQQCADFIQAIDSDEVTEYMTCLFAHIWAVIARHQCDHFYGEQHVRLCRDRGVSRKPVAQANLYMKICSALVFHLHKGLQVELELLYMDTIVYAVEWRTFITEITKRWQGAAELDVRILSIDTAFLFFPIGPFPRFLAFASILLTMGGILSATILLRRYAKAKNLDAAIVAVYLRQIEDKTLGFGPISATFCIPQACTLWSLLLFPLQILSSICFIPDTIKLPAVYVVACLVILAFILVVGGLRQASFIFFWDNIAITEL</sequence>
<name>M2QY59_CERS8</name>
<evidence type="ECO:0000313" key="3">
    <source>
        <dbReference type="Proteomes" id="UP000016930"/>
    </source>
</evidence>
<keyword evidence="1" id="KW-0812">Transmembrane</keyword>
<proteinExistence type="predicted"/>
<feature type="transmembrane region" description="Helical" evidence="1">
    <location>
        <begin position="336"/>
        <end position="357"/>
    </location>
</feature>
<organism evidence="2 3">
    <name type="scientific">Ceriporiopsis subvermispora (strain B)</name>
    <name type="common">White-rot fungus</name>
    <name type="synonym">Gelatoporia subvermispora</name>
    <dbReference type="NCBI Taxonomy" id="914234"/>
    <lineage>
        <taxon>Eukaryota</taxon>
        <taxon>Fungi</taxon>
        <taxon>Dikarya</taxon>
        <taxon>Basidiomycota</taxon>
        <taxon>Agaricomycotina</taxon>
        <taxon>Agaricomycetes</taxon>
        <taxon>Polyporales</taxon>
        <taxon>Gelatoporiaceae</taxon>
        <taxon>Gelatoporia</taxon>
    </lineage>
</organism>